<dbReference type="SUPFAM" id="SSF47473">
    <property type="entry name" value="EF-hand"/>
    <property type="match status" value="4"/>
</dbReference>
<dbReference type="Gene3D" id="1.10.238.10">
    <property type="entry name" value="EF-hand"/>
    <property type="match status" value="7"/>
</dbReference>
<accession>A0AAV2IIA6</accession>
<evidence type="ECO:0000259" key="3">
    <source>
        <dbReference type="PROSITE" id="PS50222"/>
    </source>
</evidence>
<dbReference type="InterPro" id="IPR011992">
    <property type="entry name" value="EF-hand-dom_pair"/>
</dbReference>
<keyword evidence="1" id="KW-0106">Calcium</keyword>
<dbReference type="PANTHER" id="PTHR20875:SF5">
    <property type="entry name" value="EF-HAND DOMAIN-CONTAINING PROTEIN"/>
    <property type="match status" value="1"/>
</dbReference>
<dbReference type="Proteomes" id="UP001497497">
    <property type="component" value="Unassembled WGS sequence"/>
</dbReference>
<dbReference type="InterPro" id="IPR018247">
    <property type="entry name" value="EF_Hand_1_Ca_BS"/>
</dbReference>
<feature type="compositionally biased region" description="Polar residues" evidence="2">
    <location>
        <begin position="240"/>
        <end position="256"/>
    </location>
</feature>
<feature type="region of interest" description="Disordered" evidence="2">
    <location>
        <begin position="211"/>
        <end position="256"/>
    </location>
</feature>
<feature type="domain" description="EF-hand" evidence="3">
    <location>
        <begin position="852"/>
        <end position="887"/>
    </location>
</feature>
<reference evidence="4 5" key="1">
    <citation type="submission" date="2024-04" db="EMBL/GenBank/DDBJ databases">
        <authorList>
            <consortium name="Genoscope - CEA"/>
            <person name="William W."/>
        </authorList>
    </citation>
    <scope>NUCLEOTIDE SEQUENCE [LARGE SCALE GENOMIC DNA]</scope>
</reference>
<evidence type="ECO:0000313" key="4">
    <source>
        <dbReference type="EMBL" id="CAL1545961.1"/>
    </source>
</evidence>
<feature type="domain" description="EF-hand" evidence="3">
    <location>
        <begin position="174"/>
        <end position="209"/>
    </location>
</feature>
<comment type="caution">
    <text evidence="4">The sequence shown here is derived from an EMBL/GenBank/DDBJ whole genome shotgun (WGS) entry which is preliminary data.</text>
</comment>
<dbReference type="GO" id="GO:0005509">
    <property type="term" value="F:calcium ion binding"/>
    <property type="evidence" value="ECO:0007669"/>
    <property type="project" value="InterPro"/>
</dbReference>
<dbReference type="PROSITE" id="PS50222">
    <property type="entry name" value="EF_HAND_2"/>
    <property type="match status" value="3"/>
</dbReference>
<feature type="domain" description="EF-hand" evidence="3">
    <location>
        <begin position="356"/>
        <end position="391"/>
    </location>
</feature>
<feature type="compositionally biased region" description="Low complexity" evidence="2">
    <location>
        <begin position="290"/>
        <end position="306"/>
    </location>
</feature>
<sequence length="920" mass="105980">MGVFFLQLVEQVKDKLTTGLEGVRQLFKTRDPYGDSIVTREGLFLIIKTLVGHVTRDQFDSFLKTINLHWRSCISFDEFIVRFQDNPVVAMHQVAELARRQQKQHNLEENLKNQDLFEWYPFTTAPHAFVIFRKRLQKGEVNVRDILPESCFLNDGRVIMPQLREALAVVGLRLTDQEFQHIWNKFDPDNNGSVPIKKFYKTLNLSQNGFPLSDPRAIKSAGSPRRSDKGKESTQRRCKTQLQMSTTNRQNASVSMSKVDTVVINGNRAEILGDGHENKCGKTSDKQKVTTEVTTTTEETETTTTKRTTRTTTEKREEQLIDDTKLSSHVRSLIQAKKSPPQFHDVIDHLHFKFEETFRNLHSAFRLFDFMNDGYIARIDFRRVLKEFGFEIAAIDLDAFLARAGISVVQGLINYKQFLNKFQSRGDSSILTKVMLRDGESLHKSFRRFETEEILRAEEMEKDVSNYFHADYLKLLGLLKQKDKNNTGVVNAQELRSAVNSVLKIKMSDLQFDELIQRLSEKSSNGSPQINYRTFLDIFNSEPGHWNRNKDGHFITQKYQLGDMTPATPVLRLQEKAKTWMAPSAEKNLASNSRVTEIKKELTKLFTNRFHVFDKNFQDMDRKRCGYMSKWQFGALIKLCGITLSVSDLDYLWATLETAADNTLNYATLVKTFTSGHQKQETAEKQCPSRLSQKATVGTSDRQKTVPTITTVPQPQVVTGSAKERRLTELIKKVKEDVMARWDVLYSIFLSLDRDGYSSIAVDDMKDVAYKMKFSLTSSERDELCNYFDIYGNGWFHYLSFLHAVKKLSQSPEVSPCVFNIHTKRLHQKAGPTSMALTVHDFLCELKGLLLKKFKTLRGSFKFFDHNHNGFIEETELRKSLTMLGYALSHQDFLDILQIFDRSQGQRLSFEDFKTTLLTI</sequence>
<dbReference type="PROSITE" id="PS00018">
    <property type="entry name" value="EF_HAND_1"/>
    <property type="match status" value="3"/>
</dbReference>
<gene>
    <name evidence="4" type="ORF">GSLYS_00019338001</name>
</gene>
<evidence type="ECO:0000313" key="5">
    <source>
        <dbReference type="Proteomes" id="UP001497497"/>
    </source>
</evidence>
<proteinExistence type="predicted"/>
<feature type="compositionally biased region" description="Basic and acidic residues" evidence="2">
    <location>
        <begin position="275"/>
        <end position="289"/>
    </location>
</feature>
<evidence type="ECO:0000256" key="2">
    <source>
        <dbReference type="SAM" id="MobiDB-lite"/>
    </source>
</evidence>
<dbReference type="Pfam" id="PF13833">
    <property type="entry name" value="EF-hand_8"/>
    <property type="match status" value="1"/>
</dbReference>
<feature type="compositionally biased region" description="Basic and acidic residues" evidence="2">
    <location>
        <begin position="225"/>
        <end position="235"/>
    </location>
</feature>
<organism evidence="4 5">
    <name type="scientific">Lymnaea stagnalis</name>
    <name type="common">Great pond snail</name>
    <name type="synonym">Helix stagnalis</name>
    <dbReference type="NCBI Taxonomy" id="6523"/>
    <lineage>
        <taxon>Eukaryota</taxon>
        <taxon>Metazoa</taxon>
        <taxon>Spiralia</taxon>
        <taxon>Lophotrochozoa</taxon>
        <taxon>Mollusca</taxon>
        <taxon>Gastropoda</taxon>
        <taxon>Heterobranchia</taxon>
        <taxon>Euthyneura</taxon>
        <taxon>Panpulmonata</taxon>
        <taxon>Hygrophila</taxon>
        <taxon>Lymnaeoidea</taxon>
        <taxon>Lymnaeidae</taxon>
        <taxon>Lymnaea</taxon>
    </lineage>
</organism>
<protein>
    <recommendedName>
        <fullName evidence="3">EF-hand domain-containing protein</fullName>
    </recommendedName>
</protein>
<dbReference type="InterPro" id="IPR052603">
    <property type="entry name" value="EFCB6"/>
</dbReference>
<dbReference type="InterPro" id="IPR002048">
    <property type="entry name" value="EF_hand_dom"/>
</dbReference>
<evidence type="ECO:0000256" key="1">
    <source>
        <dbReference type="ARBA" id="ARBA00022837"/>
    </source>
</evidence>
<dbReference type="SMART" id="SM00054">
    <property type="entry name" value="EFh"/>
    <property type="match status" value="5"/>
</dbReference>
<name>A0AAV2IIA6_LYMST</name>
<dbReference type="PANTHER" id="PTHR20875">
    <property type="entry name" value="EF-HAND CALCIUM-BINDING DOMAIN-CONTAINING PROTEIN 6-RELATED"/>
    <property type="match status" value="1"/>
</dbReference>
<dbReference type="AlphaFoldDB" id="A0AAV2IIA6"/>
<feature type="region of interest" description="Disordered" evidence="2">
    <location>
        <begin position="275"/>
        <end position="320"/>
    </location>
</feature>
<dbReference type="EMBL" id="CAXITT010000755">
    <property type="protein sequence ID" value="CAL1545961.1"/>
    <property type="molecule type" value="Genomic_DNA"/>
</dbReference>
<keyword evidence="5" id="KW-1185">Reference proteome</keyword>
<dbReference type="Pfam" id="PF13499">
    <property type="entry name" value="EF-hand_7"/>
    <property type="match status" value="1"/>
</dbReference>